<dbReference type="Gene3D" id="3.40.1350.60">
    <property type="match status" value="1"/>
</dbReference>
<dbReference type="PANTHER" id="PTHR30545">
    <property type="entry name" value="SUGAR FERMENTATION STIMULATION PROTEIN A"/>
    <property type="match status" value="1"/>
</dbReference>
<dbReference type="NCBIfam" id="TIGR00230">
    <property type="entry name" value="sfsA"/>
    <property type="match status" value="1"/>
</dbReference>
<evidence type="ECO:0000313" key="4">
    <source>
        <dbReference type="EMBL" id="GGN56995.1"/>
    </source>
</evidence>
<keyword evidence="5" id="KW-1185">Reference proteome</keyword>
<dbReference type="HAMAP" id="MF_00095">
    <property type="entry name" value="SfsA"/>
    <property type="match status" value="1"/>
</dbReference>
<dbReference type="PANTHER" id="PTHR30545:SF2">
    <property type="entry name" value="SUGAR FERMENTATION STIMULATION PROTEIN A"/>
    <property type="match status" value="1"/>
</dbReference>
<protein>
    <recommendedName>
        <fullName evidence="1">Sugar fermentation stimulation protein homolog</fullName>
    </recommendedName>
</protein>
<evidence type="ECO:0000259" key="3">
    <source>
        <dbReference type="Pfam" id="PF17746"/>
    </source>
</evidence>
<dbReference type="Gene3D" id="2.40.50.580">
    <property type="match status" value="1"/>
</dbReference>
<dbReference type="AlphaFoldDB" id="A0A917XXL2"/>
<accession>A0A917XXL2</accession>
<dbReference type="RefSeq" id="WP_188856844.1">
    <property type="nucleotide sequence ID" value="NZ_BMOS01000010.1"/>
</dbReference>
<proteinExistence type="inferred from homology"/>
<dbReference type="Proteomes" id="UP000624041">
    <property type="component" value="Unassembled WGS sequence"/>
</dbReference>
<dbReference type="GO" id="GO:0003677">
    <property type="term" value="F:DNA binding"/>
    <property type="evidence" value="ECO:0007669"/>
    <property type="project" value="InterPro"/>
</dbReference>
<dbReference type="InterPro" id="IPR005224">
    <property type="entry name" value="SfsA"/>
</dbReference>
<dbReference type="Pfam" id="PF17746">
    <property type="entry name" value="SfsA_N"/>
    <property type="match status" value="1"/>
</dbReference>
<reference evidence="4" key="1">
    <citation type="journal article" date="2014" name="Int. J. Syst. Evol. Microbiol.">
        <title>Complete genome sequence of Corynebacterium casei LMG S-19264T (=DSM 44701T), isolated from a smear-ripened cheese.</title>
        <authorList>
            <consortium name="US DOE Joint Genome Institute (JGI-PGF)"/>
            <person name="Walter F."/>
            <person name="Albersmeier A."/>
            <person name="Kalinowski J."/>
            <person name="Ruckert C."/>
        </authorList>
    </citation>
    <scope>NUCLEOTIDE SEQUENCE</scope>
    <source>
        <strain evidence="4">JCM 17251</strain>
    </source>
</reference>
<dbReference type="InterPro" id="IPR040452">
    <property type="entry name" value="SfsA_C"/>
</dbReference>
<comment type="caution">
    <text evidence="4">The sequence shown here is derived from an EMBL/GenBank/DDBJ whole genome shotgun (WGS) entry which is preliminary data.</text>
</comment>
<gene>
    <name evidence="1" type="primary">sfsA</name>
    <name evidence="4" type="ORF">GCM10007971_17510</name>
</gene>
<dbReference type="EMBL" id="BMOS01000010">
    <property type="protein sequence ID" value="GGN56995.1"/>
    <property type="molecule type" value="Genomic_DNA"/>
</dbReference>
<evidence type="ECO:0000259" key="2">
    <source>
        <dbReference type="Pfam" id="PF03749"/>
    </source>
</evidence>
<dbReference type="CDD" id="cd22359">
    <property type="entry name" value="SfsA-like_bacterial"/>
    <property type="match status" value="1"/>
</dbReference>
<dbReference type="Pfam" id="PF03749">
    <property type="entry name" value="SfsA"/>
    <property type="match status" value="1"/>
</dbReference>
<feature type="domain" description="Sugar fermentation stimulation protein C-terminal" evidence="2">
    <location>
        <begin position="80"/>
        <end position="215"/>
    </location>
</feature>
<comment type="similarity">
    <text evidence="1">Belongs to the SfsA family.</text>
</comment>
<reference evidence="4" key="2">
    <citation type="submission" date="2020-09" db="EMBL/GenBank/DDBJ databases">
        <authorList>
            <person name="Sun Q."/>
            <person name="Ohkuma M."/>
        </authorList>
    </citation>
    <scope>NUCLEOTIDE SEQUENCE</scope>
    <source>
        <strain evidence="4">JCM 17251</strain>
    </source>
</reference>
<dbReference type="InterPro" id="IPR041465">
    <property type="entry name" value="SfsA_N"/>
</dbReference>
<evidence type="ECO:0000313" key="5">
    <source>
        <dbReference type="Proteomes" id="UP000624041"/>
    </source>
</evidence>
<name>A0A917XXL2_9BACI</name>
<evidence type="ECO:0000256" key="1">
    <source>
        <dbReference type="HAMAP-Rule" id="MF_00095"/>
    </source>
</evidence>
<organism evidence="4 5">
    <name type="scientific">Oceanobacillus indicireducens</name>
    <dbReference type="NCBI Taxonomy" id="1004261"/>
    <lineage>
        <taxon>Bacteria</taxon>
        <taxon>Bacillati</taxon>
        <taxon>Bacillota</taxon>
        <taxon>Bacilli</taxon>
        <taxon>Bacillales</taxon>
        <taxon>Bacillaceae</taxon>
        <taxon>Oceanobacillus</taxon>
    </lineage>
</organism>
<sequence>MKYGKVVEGIFAKKLNRFVAEVYINGELEKVHIKNTGRLTEILKPGVPLSLETSDNPNRKTRFSIIAARKEERWVNIDSQIPNKLVYDALAAGKIKEFHGIRDLKREARFGNSRFDLFYYRDERGGFIEVKGVTLEQDGLAMFPDAPTTRGTKHVETLIQAVQEGYEATVLFVIQMKGCHSFTSHRVMDPHFHEALQEAERLGVSILAYDSHVTASTIQLDRLLPIV</sequence>
<feature type="domain" description="SfsA N-terminal OB" evidence="3">
    <location>
        <begin position="14"/>
        <end position="77"/>
    </location>
</feature>